<evidence type="ECO:0000313" key="4">
    <source>
        <dbReference type="Proteomes" id="UP000291469"/>
    </source>
</evidence>
<proteinExistence type="predicted"/>
<organism evidence="3 4">
    <name type="scientific">Egibacter rhizosphaerae</name>
    <dbReference type="NCBI Taxonomy" id="1670831"/>
    <lineage>
        <taxon>Bacteria</taxon>
        <taxon>Bacillati</taxon>
        <taxon>Actinomycetota</taxon>
        <taxon>Nitriliruptoria</taxon>
        <taxon>Egibacterales</taxon>
        <taxon>Egibacteraceae</taxon>
        <taxon>Egibacter</taxon>
    </lineage>
</organism>
<feature type="chain" id="PRO_5019466139" description="META domain-containing protein" evidence="2">
    <location>
        <begin position="29"/>
        <end position="190"/>
    </location>
</feature>
<accession>A0A411YG64</accession>
<sequence>MTLRHGCPRSVQVLQLGLACVIPVLVLAACTDSDPGDDEPEEPGDGTARAESEIEEGTEGELGALQGEWTLVDGEGPDGGDPLQGAEATATLIIEGTQARGQDPCGIGYSYIDDEQPDGDDVPGVRVDGDEIEFGLFDKEAMECPNDDAARANRAFEPVLENAERFTRDGDELRITGQEGFLVFAREDAG</sequence>
<dbReference type="RefSeq" id="WP_131155138.1">
    <property type="nucleotide sequence ID" value="NZ_CP036402.1"/>
</dbReference>
<dbReference type="Proteomes" id="UP000291469">
    <property type="component" value="Chromosome"/>
</dbReference>
<dbReference type="PROSITE" id="PS51257">
    <property type="entry name" value="PROKAR_LIPOPROTEIN"/>
    <property type="match status" value="1"/>
</dbReference>
<gene>
    <name evidence="3" type="ORF">ER308_11590</name>
</gene>
<dbReference type="AlphaFoldDB" id="A0A411YG64"/>
<feature type="compositionally biased region" description="Acidic residues" evidence="1">
    <location>
        <begin position="34"/>
        <end position="44"/>
    </location>
</feature>
<feature type="region of interest" description="Disordered" evidence="1">
    <location>
        <begin position="32"/>
        <end position="62"/>
    </location>
</feature>
<dbReference type="EMBL" id="CP036402">
    <property type="protein sequence ID" value="QBI20141.1"/>
    <property type="molecule type" value="Genomic_DNA"/>
</dbReference>
<protein>
    <recommendedName>
        <fullName evidence="5">META domain-containing protein</fullName>
    </recommendedName>
</protein>
<evidence type="ECO:0008006" key="5">
    <source>
        <dbReference type="Google" id="ProtNLM"/>
    </source>
</evidence>
<keyword evidence="2" id="KW-0732">Signal</keyword>
<evidence type="ECO:0000256" key="2">
    <source>
        <dbReference type="SAM" id="SignalP"/>
    </source>
</evidence>
<feature type="signal peptide" evidence="2">
    <location>
        <begin position="1"/>
        <end position="28"/>
    </location>
</feature>
<evidence type="ECO:0000313" key="3">
    <source>
        <dbReference type="EMBL" id="QBI20141.1"/>
    </source>
</evidence>
<keyword evidence="4" id="KW-1185">Reference proteome</keyword>
<name>A0A411YG64_9ACTN</name>
<evidence type="ECO:0000256" key="1">
    <source>
        <dbReference type="SAM" id="MobiDB-lite"/>
    </source>
</evidence>
<reference evidence="3 4" key="1">
    <citation type="submission" date="2019-01" db="EMBL/GenBank/DDBJ databases">
        <title>Egibacter rhizosphaerae EGI 80759T.</title>
        <authorList>
            <person name="Chen D.-D."/>
            <person name="Tian Y."/>
            <person name="Jiao J.-Y."/>
            <person name="Zhang X.-T."/>
            <person name="Zhang Y.-G."/>
            <person name="Zhang Y."/>
            <person name="Xiao M."/>
            <person name="Shu W.-S."/>
            <person name="Li W.-J."/>
        </authorList>
    </citation>
    <scope>NUCLEOTIDE SEQUENCE [LARGE SCALE GENOMIC DNA]</scope>
    <source>
        <strain evidence="3 4">EGI 80759</strain>
    </source>
</reference>
<dbReference type="KEGG" id="erz:ER308_11590"/>